<feature type="binding site" evidence="3">
    <location>
        <position position="287"/>
    </location>
    <ligand>
        <name>CTP</name>
        <dbReference type="ChEBI" id="CHEBI:37563"/>
    </ligand>
</feature>
<evidence type="ECO:0000256" key="2">
    <source>
        <dbReference type="ARBA" id="ARBA00023239"/>
    </source>
</evidence>
<evidence type="ECO:0000256" key="4">
    <source>
        <dbReference type="RuleBase" id="RU364078"/>
    </source>
</evidence>
<dbReference type="InterPro" id="IPR007085">
    <property type="entry name" value="DNA/pantothenate-metab_flavo_C"/>
</dbReference>
<dbReference type="EMBL" id="CP071182">
    <property type="protein sequence ID" value="QSO49832.1"/>
    <property type="molecule type" value="Genomic_DNA"/>
</dbReference>
<protein>
    <recommendedName>
        <fullName evidence="3">Coenzyme A biosynthesis bifunctional protein CoaBC</fullName>
    </recommendedName>
    <alternativeName>
        <fullName evidence="3">DNA/pantothenate metabolism flavoprotein</fullName>
    </alternativeName>
    <alternativeName>
        <fullName evidence="3">Phosphopantothenoylcysteine synthetase/decarboxylase</fullName>
        <shortName evidence="3">PPCS-PPCDC</shortName>
    </alternativeName>
    <domain>
        <recommendedName>
            <fullName evidence="3">Phosphopantothenoylcysteine decarboxylase</fullName>
            <shortName evidence="3">PPC decarboxylase</shortName>
            <shortName evidence="3">PPC-DC</shortName>
            <ecNumber evidence="3">4.1.1.36</ecNumber>
        </recommendedName>
        <alternativeName>
            <fullName evidence="3">CoaC</fullName>
        </alternativeName>
    </domain>
    <domain>
        <recommendedName>
            <fullName evidence="3">Phosphopantothenate--cysteine ligase</fullName>
            <ecNumber evidence="3">6.3.2.5</ecNumber>
        </recommendedName>
        <alternativeName>
            <fullName evidence="3">CoaB</fullName>
        </alternativeName>
        <alternativeName>
            <fullName evidence="3">Phosphopantothenoylcysteine synthetase</fullName>
            <shortName evidence="3">PPC synthetase</shortName>
            <shortName evidence="3">PPC-S</shortName>
        </alternativeName>
    </domain>
</protein>
<dbReference type="GO" id="GO:0015941">
    <property type="term" value="P:pantothenate catabolic process"/>
    <property type="evidence" value="ECO:0007669"/>
    <property type="project" value="InterPro"/>
</dbReference>
<evidence type="ECO:0000256" key="1">
    <source>
        <dbReference type="ARBA" id="ARBA00022793"/>
    </source>
</evidence>
<dbReference type="PANTHER" id="PTHR14359:SF6">
    <property type="entry name" value="PHOSPHOPANTOTHENOYLCYSTEINE DECARBOXYLASE"/>
    <property type="match status" value="1"/>
</dbReference>
<keyword evidence="2 3" id="KW-0456">Lyase</keyword>
<evidence type="ECO:0000313" key="8">
    <source>
        <dbReference type="Proteomes" id="UP000663505"/>
    </source>
</evidence>
<dbReference type="KEGG" id="afx:JZ786_11715"/>
<keyword evidence="3" id="KW-0460">Magnesium</keyword>
<comment type="similarity">
    <text evidence="3 4">In the N-terminal section; belongs to the HFCD (homo-oligomeric flavin containing Cys decarboxylase) superfamily.</text>
</comment>
<evidence type="ECO:0000259" key="6">
    <source>
        <dbReference type="Pfam" id="PF04127"/>
    </source>
</evidence>
<evidence type="ECO:0000259" key="5">
    <source>
        <dbReference type="Pfam" id="PF02441"/>
    </source>
</evidence>
<comment type="catalytic activity">
    <reaction evidence="3 4">
        <text>(R)-4'-phosphopantothenate + L-cysteine + CTP = N-[(R)-4-phosphopantothenoyl]-L-cysteine + CMP + diphosphate + H(+)</text>
        <dbReference type="Rhea" id="RHEA:19397"/>
        <dbReference type="ChEBI" id="CHEBI:10986"/>
        <dbReference type="ChEBI" id="CHEBI:15378"/>
        <dbReference type="ChEBI" id="CHEBI:33019"/>
        <dbReference type="ChEBI" id="CHEBI:35235"/>
        <dbReference type="ChEBI" id="CHEBI:37563"/>
        <dbReference type="ChEBI" id="CHEBI:59458"/>
        <dbReference type="ChEBI" id="CHEBI:60377"/>
        <dbReference type="EC" id="6.3.2.5"/>
    </reaction>
</comment>
<dbReference type="InterPro" id="IPR035929">
    <property type="entry name" value="CoaB-like_sf"/>
</dbReference>
<comment type="pathway">
    <text evidence="3 4">Cofactor biosynthesis; coenzyme A biosynthesis; CoA from (R)-pantothenate: step 2/5.</text>
</comment>
<dbReference type="InterPro" id="IPR003382">
    <property type="entry name" value="Flavoprotein"/>
</dbReference>
<dbReference type="Gene3D" id="3.40.50.1950">
    <property type="entry name" value="Flavin prenyltransferase-like"/>
    <property type="match status" value="1"/>
</dbReference>
<comment type="cofactor">
    <cofactor evidence="3">
        <name>Mg(2+)</name>
        <dbReference type="ChEBI" id="CHEBI:18420"/>
    </cofactor>
</comment>
<dbReference type="InterPro" id="IPR005252">
    <property type="entry name" value="CoaBC"/>
</dbReference>
<dbReference type="GO" id="GO:0015937">
    <property type="term" value="P:coenzyme A biosynthetic process"/>
    <property type="evidence" value="ECO:0007669"/>
    <property type="project" value="UniProtKB-UniRule"/>
</dbReference>
<dbReference type="GO" id="GO:0046872">
    <property type="term" value="F:metal ion binding"/>
    <property type="evidence" value="ECO:0007669"/>
    <property type="project" value="UniProtKB-KW"/>
</dbReference>
<feature type="binding site" evidence="3">
    <location>
        <position position="322"/>
    </location>
    <ligand>
        <name>CTP</name>
        <dbReference type="ChEBI" id="CHEBI:37563"/>
    </ligand>
</feature>
<feature type="binding site" evidence="3">
    <location>
        <position position="277"/>
    </location>
    <ligand>
        <name>CTP</name>
        <dbReference type="ChEBI" id="CHEBI:37563"/>
    </ligand>
</feature>
<feature type="region of interest" description="Phosphopantothenoylcysteine decarboxylase" evidence="3">
    <location>
        <begin position="1"/>
        <end position="188"/>
    </location>
</feature>
<dbReference type="Gene3D" id="3.40.50.10300">
    <property type="entry name" value="CoaB-like"/>
    <property type="match status" value="1"/>
</dbReference>
<evidence type="ECO:0000313" key="7">
    <source>
        <dbReference type="EMBL" id="QSO49832.1"/>
    </source>
</evidence>
<keyword evidence="3 4" id="KW-0288">FMN</keyword>
<dbReference type="EC" id="4.1.1.36" evidence="3"/>
<comment type="function">
    <text evidence="4">Catalyzes two steps in the biosynthesis of coenzyme A. In the first step cysteine is conjugated to 4'-phosphopantothenate to form 4-phosphopantothenoylcysteine, in the latter compound is decarboxylated to form 4'-phosphopantotheine.</text>
</comment>
<feature type="binding site" evidence="3">
    <location>
        <position position="336"/>
    </location>
    <ligand>
        <name>CTP</name>
        <dbReference type="ChEBI" id="CHEBI:37563"/>
    </ligand>
</feature>
<dbReference type="Proteomes" id="UP000663505">
    <property type="component" value="Chromosome"/>
</dbReference>
<dbReference type="GO" id="GO:0004632">
    <property type="term" value="F:phosphopantothenate--cysteine ligase activity"/>
    <property type="evidence" value="ECO:0007669"/>
    <property type="project" value="UniProtKB-UniRule"/>
</dbReference>
<dbReference type="RefSeq" id="WP_206659136.1">
    <property type="nucleotide sequence ID" value="NZ_CP071182.1"/>
</dbReference>
<keyword evidence="3 4" id="KW-0285">Flavoprotein</keyword>
<dbReference type="GO" id="GO:0004633">
    <property type="term" value="F:phosphopantothenoylcysteine decarboxylase activity"/>
    <property type="evidence" value="ECO:0007669"/>
    <property type="project" value="UniProtKB-UniRule"/>
</dbReference>
<organism evidence="7 8">
    <name type="scientific">Alicyclobacillus mengziensis</name>
    <dbReference type="NCBI Taxonomy" id="2931921"/>
    <lineage>
        <taxon>Bacteria</taxon>
        <taxon>Bacillati</taxon>
        <taxon>Bacillota</taxon>
        <taxon>Bacilli</taxon>
        <taxon>Bacillales</taxon>
        <taxon>Alicyclobacillaceae</taxon>
        <taxon>Alicyclobacillus</taxon>
    </lineage>
</organism>
<comment type="function">
    <text evidence="3">Catalyzes two sequential steps in the biosynthesis of coenzyme A. In the first step cysteine is conjugated to 4'-phosphopantothenate to form 4-phosphopantothenoylcysteine. In the second step the latter compound is decarboxylated to form 4'-phosphopantotheine.</text>
</comment>
<dbReference type="GO" id="GO:0071513">
    <property type="term" value="C:phosphopantothenoylcysteine decarboxylase complex"/>
    <property type="evidence" value="ECO:0007669"/>
    <property type="project" value="TreeGrafter"/>
</dbReference>
<keyword evidence="8" id="KW-1185">Reference proteome</keyword>
<comment type="pathway">
    <text evidence="3 4">Cofactor biosynthesis; coenzyme A biosynthesis; CoA from (R)-pantothenate: step 3/5.</text>
</comment>
<comment type="cofactor">
    <cofactor evidence="3">
        <name>FMN</name>
        <dbReference type="ChEBI" id="CHEBI:58210"/>
    </cofactor>
    <text evidence="3">Binds 1 FMN per subunit.</text>
</comment>
<comment type="caution">
    <text evidence="3">Lacks conserved residue(s) required for the propagation of feature annotation.</text>
</comment>
<feature type="binding site" evidence="3">
    <location>
        <begin position="303"/>
        <end position="306"/>
    </location>
    <ligand>
        <name>CTP</name>
        <dbReference type="ChEBI" id="CHEBI:37563"/>
    </ligand>
</feature>
<comment type="catalytic activity">
    <reaction evidence="3 4">
        <text>N-[(R)-4-phosphopantothenoyl]-L-cysteine + H(+) = (R)-4'-phosphopantetheine + CO2</text>
        <dbReference type="Rhea" id="RHEA:16793"/>
        <dbReference type="ChEBI" id="CHEBI:15378"/>
        <dbReference type="ChEBI" id="CHEBI:16526"/>
        <dbReference type="ChEBI" id="CHEBI:59458"/>
        <dbReference type="ChEBI" id="CHEBI:61723"/>
        <dbReference type="EC" id="4.1.1.36"/>
    </reaction>
</comment>
<keyword evidence="3" id="KW-0511">Multifunctional enzyme</keyword>
<keyword evidence="3 4" id="KW-0436">Ligase</keyword>
<feature type="domain" description="DNA/pantothenate metabolism flavoprotein C-terminal" evidence="6">
    <location>
        <begin position="184"/>
        <end position="393"/>
    </location>
</feature>
<dbReference type="HAMAP" id="MF_02225">
    <property type="entry name" value="CoaBC"/>
    <property type="match status" value="1"/>
</dbReference>
<dbReference type="EC" id="6.3.2.5" evidence="3"/>
<feature type="active site" description="Proton donor" evidence="3">
    <location>
        <position position="156"/>
    </location>
</feature>
<dbReference type="AlphaFoldDB" id="A0A9X7Z8N8"/>
<dbReference type="PANTHER" id="PTHR14359">
    <property type="entry name" value="HOMO-OLIGOMERIC FLAVIN CONTAINING CYS DECARBOXYLASE FAMILY"/>
    <property type="match status" value="1"/>
</dbReference>
<feature type="binding site" evidence="3">
    <location>
        <position position="340"/>
    </location>
    <ligand>
        <name>CTP</name>
        <dbReference type="ChEBI" id="CHEBI:37563"/>
    </ligand>
</feature>
<sequence>MVKKHILLGVGGGIAAYKSAALCSLLVKQGHDVQVLMTENATKFVQPLTFQSLSRNPVVTSTFHEPNPAEIAHVAMADRADLYVIAPATANLIGKLANGIADDMVTTTALVCQAPLLIAPAMNVHMYAHPAVQANLEILRQRGAIVIDPGSGPLACGYTGKGRLAEPEEINQVIEAVFATHADLKGLAILVTAGPTVEDIDPVRFVSNGSTGKMGYAIAAAAVLRGAEVTLVSGPTHLTAPSGVKLVSVRSTEQMQDAVLSALPHVDVVIGAAAPVDFRPAERFDRKWKKSDGLPHVQWVQTPDILAAVRSRKQAQQTVVGFAAETNDVVENARRKVVQKDLDFVVANQIGEEGAGFGTDTNHVVFVHRDKTQPLPMMSKSAVADSILDHVKSIHRSKRQIVDSEELGRS</sequence>
<name>A0A9X7Z8N8_9BACL</name>
<feature type="domain" description="Flavoprotein" evidence="5">
    <location>
        <begin position="4"/>
        <end position="173"/>
    </location>
</feature>
<dbReference type="SUPFAM" id="SSF52507">
    <property type="entry name" value="Homo-oligomeric flavin-containing Cys decarboxylases, HFCD"/>
    <property type="match status" value="1"/>
</dbReference>
<reference evidence="7 8" key="1">
    <citation type="submission" date="2021-02" db="EMBL/GenBank/DDBJ databases">
        <title>Alicyclobacillus curvatus sp. nov. and Alicyclobacillus mengziensis sp. nov., two acidophilic bacteria isolated from acid mine drainage.</title>
        <authorList>
            <person name="Huang Y."/>
        </authorList>
    </citation>
    <scope>NUCLEOTIDE SEQUENCE [LARGE SCALE GENOMIC DNA]</scope>
    <source>
        <strain evidence="7 8">S30H14</strain>
    </source>
</reference>
<dbReference type="Pfam" id="PF04127">
    <property type="entry name" value="DFP"/>
    <property type="match status" value="1"/>
</dbReference>
<proteinExistence type="inferred from homology"/>
<dbReference type="GO" id="GO:0010181">
    <property type="term" value="F:FMN binding"/>
    <property type="evidence" value="ECO:0007669"/>
    <property type="project" value="UniProtKB-UniRule"/>
</dbReference>
<dbReference type="InterPro" id="IPR036551">
    <property type="entry name" value="Flavin_trans-like"/>
</dbReference>
<dbReference type="SUPFAM" id="SSF102645">
    <property type="entry name" value="CoaB-like"/>
    <property type="match status" value="1"/>
</dbReference>
<comment type="similarity">
    <text evidence="3 4">In the C-terminal section; belongs to the PPC synthetase family.</text>
</comment>
<feature type="region of interest" description="Phosphopantothenate--cysteine ligase" evidence="3">
    <location>
        <begin position="189"/>
        <end position="410"/>
    </location>
</feature>
<gene>
    <name evidence="3 7" type="primary">coaBC</name>
    <name evidence="7" type="ORF">JZ786_11715</name>
</gene>
<accession>A0A9X7Z8N8</accession>
<keyword evidence="3" id="KW-0479">Metal-binding</keyword>
<dbReference type="NCBIfam" id="TIGR00521">
    <property type="entry name" value="coaBC_dfp"/>
    <property type="match status" value="1"/>
</dbReference>
<keyword evidence="1 3" id="KW-0210">Decarboxylase</keyword>
<dbReference type="Pfam" id="PF02441">
    <property type="entry name" value="Flavoprotein"/>
    <property type="match status" value="1"/>
</dbReference>
<evidence type="ECO:0000256" key="3">
    <source>
        <dbReference type="HAMAP-Rule" id="MF_02225"/>
    </source>
</evidence>